<proteinExistence type="predicted"/>
<protein>
    <submittedName>
        <fullName evidence="1">Zinc-binding alcohol dehydrogenase family protein</fullName>
    </submittedName>
</protein>
<dbReference type="PANTHER" id="PTHR43677:SF11">
    <property type="entry name" value="ZINC-CONTAINING ALCOHOL DEHYDROGENASE"/>
    <property type="match status" value="1"/>
</dbReference>
<dbReference type="InterPro" id="IPR051397">
    <property type="entry name" value="Zn-ADH-like_protein"/>
</dbReference>
<gene>
    <name evidence="1" type="ORF">ACFSJ0_48220</name>
</gene>
<reference evidence="2" key="1">
    <citation type="journal article" date="2019" name="Int. J. Syst. Evol. Microbiol.">
        <title>The Global Catalogue of Microorganisms (GCM) 10K type strain sequencing project: providing services to taxonomists for standard genome sequencing and annotation.</title>
        <authorList>
            <consortium name="The Broad Institute Genomics Platform"/>
            <consortium name="The Broad Institute Genome Sequencing Center for Infectious Disease"/>
            <person name="Wu L."/>
            <person name="Ma J."/>
        </authorList>
    </citation>
    <scope>NUCLEOTIDE SEQUENCE [LARGE SCALE GENOMIC DNA]</scope>
    <source>
        <strain evidence="2">CGMCC 1.15399</strain>
    </source>
</reference>
<comment type="caution">
    <text evidence="1">The sequence shown here is derived from an EMBL/GenBank/DDBJ whole genome shotgun (WGS) entry which is preliminary data.</text>
</comment>
<dbReference type="EMBL" id="JBHUCM010000045">
    <property type="protein sequence ID" value="MFD1544904.1"/>
    <property type="molecule type" value="Genomic_DNA"/>
</dbReference>
<accession>A0ABW4GR24</accession>
<dbReference type="RefSeq" id="WP_219528890.1">
    <property type="nucleotide sequence ID" value="NZ_JAHKRM010000005.1"/>
</dbReference>
<sequence>MNTQQIHGAVLHGIGQTPRYEPFPAPVAGDDEAVLTVTAAALKPSDRAMAKGVHYAPTTFPHVVGLDGVGRLEDGARVAFFIPKPPFGAMAERTLVRRDVWLPVPDGVDDATAAAYLNPGMAAWKTVVFEGEAATGQTVLVLGATGASGRIATQLAVRHGARVIAAGRNQRVLDELVAGGADAAIRVDRPHDELAAAIAAAGPYDLIVDYLWGAPAEAVFAALMRTGGRPDGAGRQIRYILVGMTAGEVAGLPAMALRKAPVQLIGSGTRGQASLADAAAAYAELLQQAVAGEILLDIEPVPLADIEKTWERGGSDRRIVFTP</sequence>
<dbReference type="PANTHER" id="PTHR43677">
    <property type="entry name" value="SHORT-CHAIN DEHYDROGENASE/REDUCTASE"/>
    <property type="match status" value="1"/>
</dbReference>
<keyword evidence="2" id="KW-1185">Reference proteome</keyword>
<name>A0ABW4GR24_9ACTN</name>
<organism evidence="1 2">
    <name type="scientific">Nonomuraea guangzhouensis</name>
    <dbReference type="NCBI Taxonomy" id="1291555"/>
    <lineage>
        <taxon>Bacteria</taxon>
        <taxon>Bacillati</taxon>
        <taxon>Actinomycetota</taxon>
        <taxon>Actinomycetes</taxon>
        <taxon>Streptosporangiales</taxon>
        <taxon>Streptosporangiaceae</taxon>
        <taxon>Nonomuraea</taxon>
    </lineage>
</organism>
<evidence type="ECO:0000313" key="2">
    <source>
        <dbReference type="Proteomes" id="UP001597097"/>
    </source>
</evidence>
<dbReference type="Proteomes" id="UP001597097">
    <property type="component" value="Unassembled WGS sequence"/>
</dbReference>
<evidence type="ECO:0000313" key="1">
    <source>
        <dbReference type="EMBL" id="MFD1544904.1"/>
    </source>
</evidence>